<evidence type="ECO:0000256" key="1">
    <source>
        <dbReference type="SAM" id="MobiDB-lite"/>
    </source>
</evidence>
<proteinExistence type="predicted"/>
<feature type="compositionally biased region" description="Low complexity" evidence="1">
    <location>
        <begin position="151"/>
        <end position="164"/>
    </location>
</feature>
<protein>
    <submittedName>
        <fullName evidence="2">Uncharacterized protein</fullName>
    </submittedName>
</protein>
<accession>A0A6A6VBD5</accession>
<dbReference type="EMBL" id="MU006570">
    <property type="protein sequence ID" value="KAF2747922.1"/>
    <property type="molecule type" value="Genomic_DNA"/>
</dbReference>
<feature type="compositionally biased region" description="Polar residues" evidence="1">
    <location>
        <begin position="165"/>
        <end position="176"/>
    </location>
</feature>
<dbReference type="AlphaFoldDB" id="A0A6A6VBD5"/>
<sequence>MVTHAEPQSADSLPLSQHHYLQIHHPHALVLPNISPSDLTMNSLTAEELQERIASGEEVDFEQTGFTFIGTKGKGSKRNKTKRNKEPLPTVAEEGLKITNPNTNASGQPSSSAPEPAPAPQVSPRRPVLSPFQSHASLNQSTLNINQATTQSSAPLPQASPPSSTRSTHGDGQSVTEPHAYRKRDRFAMNFLCYSPHERWAKRVDSAKGKKASKKSAEEDSDSDSENGGRAGWGCF</sequence>
<feature type="compositionally biased region" description="Low complexity" evidence="1">
    <location>
        <begin position="105"/>
        <end position="114"/>
    </location>
</feature>
<evidence type="ECO:0000313" key="3">
    <source>
        <dbReference type="Proteomes" id="UP000799440"/>
    </source>
</evidence>
<dbReference type="Proteomes" id="UP000799440">
    <property type="component" value="Unassembled WGS sequence"/>
</dbReference>
<feature type="compositionally biased region" description="Basic and acidic residues" evidence="1">
    <location>
        <begin position="199"/>
        <end position="208"/>
    </location>
</feature>
<name>A0A6A6VBD5_9PLEO</name>
<gene>
    <name evidence="2" type="ORF">M011DRAFT_466963</name>
</gene>
<feature type="region of interest" description="Disordered" evidence="1">
    <location>
        <begin position="150"/>
        <end position="182"/>
    </location>
</feature>
<feature type="compositionally biased region" description="Basic residues" evidence="1">
    <location>
        <begin position="74"/>
        <end position="83"/>
    </location>
</feature>
<evidence type="ECO:0000313" key="2">
    <source>
        <dbReference type="EMBL" id="KAF2747922.1"/>
    </source>
</evidence>
<organism evidence="2 3">
    <name type="scientific">Sporormia fimetaria CBS 119925</name>
    <dbReference type="NCBI Taxonomy" id="1340428"/>
    <lineage>
        <taxon>Eukaryota</taxon>
        <taxon>Fungi</taxon>
        <taxon>Dikarya</taxon>
        <taxon>Ascomycota</taxon>
        <taxon>Pezizomycotina</taxon>
        <taxon>Dothideomycetes</taxon>
        <taxon>Pleosporomycetidae</taxon>
        <taxon>Pleosporales</taxon>
        <taxon>Sporormiaceae</taxon>
        <taxon>Sporormia</taxon>
    </lineage>
</organism>
<feature type="region of interest" description="Disordered" evidence="1">
    <location>
        <begin position="65"/>
        <end position="129"/>
    </location>
</feature>
<feature type="region of interest" description="Disordered" evidence="1">
    <location>
        <begin position="199"/>
        <end position="236"/>
    </location>
</feature>
<reference evidence="2" key="1">
    <citation type="journal article" date="2020" name="Stud. Mycol.">
        <title>101 Dothideomycetes genomes: a test case for predicting lifestyles and emergence of pathogens.</title>
        <authorList>
            <person name="Haridas S."/>
            <person name="Albert R."/>
            <person name="Binder M."/>
            <person name="Bloem J."/>
            <person name="Labutti K."/>
            <person name="Salamov A."/>
            <person name="Andreopoulos B."/>
            <person name="Baker S."/>
            <person name="Barry K."/>
            <person name="Bills G."/>
            <person name="Bluhm B."/>
            <person name="Cannon C."/>
            <person name="Castanera R."/>
            <person name="Culley D."/>
            <person name="Daum C."/>
            <person name="Ezra D."/>
            <person name="Gonzalez J."/>
            <person name="Henrissat B."/>
            <person name="Kuo A."/>
            <person name="Liang C."/>
            <person name="Lipzen A."/>
            <person name="Lutzoni F."/>
            <person name="Magnuson J."/>
            <person name="Mondo S."/>
            <person name="Nolan M."/>
            <person name="Ohm R."/>
            <person name="Pangilinan J."/>
            <person name="Park H.-J."/>
            <person name="Ramirez L."/>
            <person name="Alfaro M."/>
            <person name="Sun H."/>
            <person name="Tritt A."/>
            <person name="Yoshinaga Y."/>
            <person name="Zwiers L.-H."/>
            <person name="Turgeon B."/>
            <person name="Goodwin S."/>
            <person name="Spatafora J."/>
            <person name="Crous P."/>
            <person name="Grigoriev I."/>
        </authorList>
    </citation>
    <scope>NUCLEOTIDE SEQUENCE</scope>
    <source>
        <strain evidence="2">CBS 119925</strain>
    </source>
</reference>
<keyword evidence="3" id="KW-1185">Reference proteome</keyword>